<evidence type="ECO:0000259" key="6">
    <source>
        <dbReference type="PROSITE" id="PS50885"/>
    </source>
</evidence>
<dbReference type="GO" id="GO:0016020">
    <property type="term" value="C:membrane"/>
    <property type="evidence" value="ECO:0007669"/>
    <property type="project" value="InterPro"/>
</dbReference>
<dbReference type="SUPFAM" id="SSF141371">
    <property type="entry name" value="PilZ domain-like"/>
    <property type="match status" value="1"/>
</dbReference>
<dbReference type="AlphaFoldDB" id="A0A6G9A3G3"/>
<gene>
    <name evidence="7" type="ORF">HAV00_12415</name>
</gene>
<organism evidence="7 8">
    <name type="scientific">Bradyrhizobium symbiodeficiens</name>
    <dbReference type="NCBI Taxonomy" id="1404367"/>
    <lineage>
        <taxon>Bacteria</taxon>
        <taxon>Pseudomonadati</taxon>
        <taxon>Pseudomonadota</taxon>
        <taxon>Alphaproteobacteria</taxon>
        <taxon>Hyphomicrobiales</taxon>
        <taxon>Nitrobacteraceae</taxon>
        <taxon>Bradyrhizobium</taxon>
    </lineage>
</organism>
<feature type="domain" description="Methyl-accepting transducer" evidence="5">
    <location>
        <begin position="306"/>
        <end position="528"/>
    </location>
</feature>
<keyword evidence="4" id="KW-0472">Membrane</keyword>
<dbReference type="SMART" id="SM00283">
    <property type="entry name" value="MA"/>
    <property type="match status" value="1"/>
</dbReference>
<evidence type="ECO:0000256" key="1">
    <source>
        <dbReference type="ARBA" id="ARBA00023224"/>
    </source>
</evidence>
<name>A0A6G9A3G3_9BRAD</name>
<dbReference type="RefSeq" id="WP_166467736.1">
    <property type="nucleotide sequence ID" value="NZ_CP050066.2"/>
</dbReference>
<dbReference type="PRINTS" id="PR00260">
    <property type="entry name" value="CHEMTRNSDUCR"/>
</dbReference>
<dbReference type="Gene3D" id="1.10.8.500">
    <property type="entry name" value="HAMP domain in histidine kinase"/>
    <property type="match status" value="1"/>
</dbReference>
<sequence length="664" mass="69582">MKPRLSISSAIILFGVLLVLGIVAVVASSAYALRELKVGGPLYSDIKLGNDLIADILPPPAYVLEAYLEATLAMREPDQLTAHGERLVQLRKDYEDRKTFWSGSSLSPDLKTALVAKSDAEVQKFWKLVSDQLLPALKSKDGAAAERAYAQLKDTYSAHRGVIDSIVEGANKKNADVEKLAADRDASISYVVWGVSAAVLALIAGGLAFVALGVVRPIVRMTGAMQQLATGDLTAEVPYGDRRDEVGSMASALAVFKQSALDNARLREEQLRVEEQSAVAKRSALLSMAETVEREAGVSVETATGAAQDVERAASNLSGLACDLSTESQAVAAASEQALASAETVSSAAEELTASIREITSQLARASQVTKSAVVGREQARTTIQALSGSVKKIAEVSDLIGGIAGQTNLLALNATIEAARAGEAGRGFAVVAAEVKSLSNQTAKSTEEIARLIAEIQASTDAAVAAVEEMGGQISEIDGVATSVAAAMEEQDAATREIARSISESATAAREVSAKIAHVSRDADSVNERASEMRQAISSVSSNLASLKSVLVRTVRSSATEVDRRASKRYPADLQVSVIDSRQATHETTLVDISEGGAWIRCAPQINVGEAGVLRIKGLALALPFSVRTHDGEAAHVAFGLDAGQRVEFAGWFGRNFGAAAAA</sequence>
<feature type="domain" description="HAMP" evidence="6">
    <location>
        <begin position="212"/>
        <end position="265"/>
    </location>
</feature>
<dbReference type="Pfam" id="PF00672">
    <property type="entry name" value="HAMP"/>
    <property type="match status" value="1"/>
</dbReference>
<dbReference type="PANTHER" id="PTHR32089:SF112">
    <property type="entry name" value="LYSOZYME-LIKE PROTEIN-RELATED"/>
    <property type="match status" value="1"/>
</dbReference>
<dbReference type="SUPFAM" id="SSF58104">
    <property type="entry name" value="Methyl-accepting chemotaxis protein (MCP) signaling domain"/>
    <property type="match status" value="1"/>
</dbReference>
<evidence type="ECO:0000259" key="5">
    <source>
        <dbReference type="PROSITE" id="PS50111"/>
    </source>
</evidence>
<dbReference type="CDD" id="cd06225">
    <property type="entry name" value="HAMP"/>
    <property type="match status" value="1"/>
</dbReference>
<dbReference type="Gene3D" id="2.40.10.220">
    <property type="entry name" value="predicted glycosyltransferase like domains"/>
    <property type="match status" value="1"/>
</dbReference>
<evidence type="ECO:0000256" key="3">
    <source>
        <dbReference type="PROSITE-ProRule" id="PRU00284"/>
    </source>
</evidence>
<dbReference type="SMART" id="SM00304">
    <property type="entry name" value="HAMP"/>
    <property type="match status" value="1"/>
</dbReference>
<dbReference type="GO" id="GO:0007165">
    <property type="term" value="P:signal transduction"/>
    <property type="evidence" value="ECO:0007669"/>
    <property type="project" value="UniProtKB-KW"/>
</dbReference>
<dbReference type="GO" id="GO:0004888">
    <property type="term" value="F:transmembrane signaling receptor activity"/>
    <property type="evidence" value="ECO:0007669"/>
    <property type="project" value="InterPro"/>
</dbReference>
<dbReference type="InterPro" id="IPR004090">
    <property type="entry name" value="Chemotax_Me-accpt_rcpt"/>
</dbReference>
<evidence type="ECO:0000256" key="4">
    <source>
        <dbReference type="SAM" id="Phobius"/>
    </source>
</evidence>
<proteinExistence type="inferred from homology"/>
<keyword evidence="4" id="KW-0812">Transmembrane</keyword>
<dbReference type="InterPro" id="IPR003660">
    <property type="entry name" value="HAMP_dom"/>
</dbReference>
<feature type="transmembrane region" description="Helical" evidence="4">
    <location>
        <begin position="190"/>
        <end position="215"/>
    </location>
</feature>
<dbReference type="GO" id="GO:0006935">
    <property type="term" value="P:chemotaxis"/>
    <property type="evidence" value="ECO:0007669"/>
    <property type="project" value="InterPro"/>
</dbReference>
<dbReference type="InterPro" id="IPR009875">
    <property type="entry name" value="PilZ_domain"/>
</dbReference>
<dbReference type="Pfam" id="PF07238">
    <property type="entry name" value="PilZ"/>
    <property type="match status" value="1"/>
</dbReference>
<dbReference type="EMBL" id="CP050066">
    <property type="protein sequence ID" value="QIP07012.1"/>
    <property type="molecule type" value="Genomic_DNA"/>
</dbReference>
<accession>A0A6G9A3G3</accession>
<evidence type="ECO:0000313" key="7">
    <source>
        <dbReference type="EMBL" id="QIP07012.1"/>
    </source>
</evidence>
<evidence type="ECO:0000313" key="8">
    <source>
        <dbReference type="Proteomes" id="UP000500895"/>
    </source>
</evidence>
<keyword evidence="1 3" id="KW-0807">Transducer</keyword>
<comment type="similarity">
    <text evidence="2">Belongs to the methyl-accepting chemotaxis (MCP) protein family.</text>
</comment>
<dbReference type="InterPro" id="IPR004089">
    <property type="entry name" value="MCPsignal_dom"/>
</dbReference>
<protein>
    <submittedName>
        <fullName evidence="7">Methyl-accepting chemotaxis protein</fullName>
    </submittedName>
</protein>
<dbReference type="PROSITE" id="PS50885">
    <property type="entry name" value="HAMP"/>
    <property type="match status" value="1"/>
</dbReference>
<dbReference type="GO" id="GO:0035438">
    <property type="term" value="F:cyclic-di-GMP binding"/>
    <property type="evidence" value="ECO:0007669"/>
    <property type="project" value="InterPro"/>
</dbReference>
<evidence type="ECO:0000256" key="2">
    <source>
        <dbReference type="ARBA" id="ARBA00029447"/>
    </source>
</evidence>
<dbReference type="PROSITE" id="PS50111">
    <property type="entry name" value="CHEMOTAXIS_TRANSDUC_2"/>
    <property type="match status" value="1"/>
</dbReference>
<dbReference type="PANTHER" id="PTHR32089">
    <property type="entry name" value="METHYL-ACCEPTING CHEMOTAXIS PROTEIN MCPB"/>
    <property type="match status" value="1"/>
</dbReference>
<dbReference type="Gene3D" id="1.10.287.950">
    <property type="entry name" value="Methyl-accepting chemotaxis protein"/>
    <property type="match status" value="1"/>
</dbReference>
<dbReference type="Pfam" id="PF00015">
    <property type="entry name" value="MCPsignal"/>
    <property type="match status" value="1"/>
</dbReference>
<dbReference type="Proteomes" id="UP000500895">
    <property type="component" value="Chromosome"/>
</dbReference>
<keyword evidence="4" id="KW-1133">Transmembrane helix</keyword>
<reference evidence="7 8" key="1">
    <citation type="journal article" date="2020" name="Int. J. Syst. Evol. Microbiol.">
        <title>Description and complete genome sequences of Bradyrhizobium symbiodeficiens sp. nov., a non-symbiotic bacterium associated with legumes native to Canada.</title>
        <authorList>
            <person name="Bromfield E.S.P."/>
            <person name="Cloutier S."/>
            <person name="Nguyen H.D.T."/>
        </authorList>
    </citation>
    <scope>NUCLEOTIDE SEQUENCE [LARGE SCALE GENOMIC DNA]</scope>
    <source>
        <strain evidence="7 8">101S1MB</strain>
    </source>
</reference>